<evidence type="ECO:0000313" key="10">
    <source>
        <dbReference type="Proteomes" id="UP000429523"/>
    </source>
</evidence>
<evidence type="ECO:0000313" key="5">
    <source>
        <dbReference type="EMBL" id="KAE9115983.1"/>
    </source>
</evidence>
<evidence type="ECO:0000313" key="13">
    <source>
        <dbReference type="Proteomes" id="UP000440367"/>
    </source>
</evidence>
<evidence type="ECO:0000313" key="7">
    <source>
        <dbReference type="EMBL" id="KAE9192135.1"/>
    </source>
</evidence>
<dbReference type="EMBL" id="QXFX01002034">
    <property type="protein sequence ID" value="KAE9081563.1"/>
    <property type="molecule type" value="Genomic_DNA"/>
</dbReference>
<proteinExistence type="predicted"/>
<evidence type="ECO:0000313" key="17">
    <source>
        <dbReference type="Proteomes" id="UP000488956"/>
    </source>
</evidence>
<dbReference type="EMBL" id="QXGF01001775">
    <property type="protein sequence ID" value="KAE8927875.1"/>
    <property type="molecule type" value="Genomic_DNA"/>
</dbReference>
<evidence type="ECO:0000313" key="11">
    <source>
        <dbReference type="Proteomes" id="UP000433483"/>
    </source>
</evidence>
<evidence type="ECO:0000313" key="4">
    <source>
        <dbReference type="EMBL" id="KAE9081563.1"/>
    </source>
</evidence>
<feature type="compositionally biased region" description="Basic residues" evidence="1">
    <location>
        <begin position="173"/>
        <end position="187"/>
    </location>
</feature>
<evidence type="ECO:0000256" key="1">
    <source>
        <dbReference type="SAM" id="MobiDB-lite"/>
    </source>
</evidence>
<gene>
    <name evidence="9" type="ORF">PF001_g20081</name>
    <name evidence="8" type="ORF">PF002_g21519</name>
    <name evidence="7" type="ORF">PF004_g21404</name>
    <name evidence="6" type="ORF">PF005_g22586</name>
    <name evidence="5" type="ORF">PF006_g19149</name>
    <name evidence="2" type="ORF">PF009_g21967</name>
    <name evidence="4" type="ORF">PF010_g21943</name>
    <name evidence="3" type="ORF">PF011_g20978</name>
</gene>
<keyword evidence="11" id="KW-1185">Reference proteome</keyword>
<evidence type="ECO:0000313" key="8">
    <source>
        <dbReference type="EMBL" id="KAE9201483.1"/>
    </source>
</evidence>
<dbReference type="Proteomes" id="UP000433483">
    <property type="component" value="Unassembled WGS sequence"/>
</dbReference>
<evidence type="ECO:0000313" key="15">
    <source>
        <dbReference type="Proteomes" id="UP000460718"/>
    </source>
</evidence>
<dbReference type="Proteomes" id="UP000476176">
    <property type="component" value="Unassembled WGS sequence"/>
</dbReference>
<sequence>MRLNFDAGKMDDIPNTVFHSYNLRSISSQRNVRMEASPDDRIDKHVAHYVGLDVGLTLNNALPPEQRVDSGKLRNALNIRKNMDLSSRDENLKLHKKVDNRLINFDDHGTLSDEEYERLVQIVKHARSHEFQQAMINVNNGRFVYLALRDRISSFDTGNRQRLWNARTDPSKLKRPSTKSKSSRSPE</sequence>
<dbReference type="EMBL" id="QXGD01001659">
    <property type="protein sequence ID" value="KAE9201483.1"/>
    <property type="molecule type" value="Genomic_DNA"/>
</dbReference>
<dbReference type="EMBL" id="QXGA01001553">
    <property type="protein sequence ID" value="KAE9115983.1"/>
    <property type="molecule type" value="Genomic_DNA"/>
</dbReference>
<dbReference type="OrthoDB" id="10281733at2759"/>
<dbReference type="EMBL" id="QXFW01001941">
    <property type="protein sequence ID" value="KAE8983940.1"/>
    <property type="molecule type" value="Genomic_DNA"/>
</dbReference>
<dbReference type="Proteomes" id="UP000440732">
    <property type="component" value="Unassembled WGS sequence"/>
</dbReference>
<dbReference type="AlphaFoldDB" id="A0A6A3E2U2"/>
<dbReference type="Proteomes" id="UP000429523">
    <property type="component" value="Unassembled WGS sequence"/>
</dbReference>
<evidence type="ECO:0000313" key="3">
    <source>
        <dbReference type="EMBL" id="KAE8983940.1"/>
    </source>
</evidence>
<organism evidence="2 10">
    <name type="scientific">Phytophthora fragariae</name>
    <dbReference type="NCBI Taxonomy" id="53985"/>
    <lineage>
        <taxon>Eukaryota</taxon>
        <taxon>Sar</taxon>
        <taxon>Stramenopiles</taxon>
        <taxon>Oomycota</taxon>
        <taxon>Peronosporomycetes</taxon>
        <taxon>Peronosporales</taxon>
        <taxon>Peronosporaceae</taxon>
        <taxon>Phytophthora</taxon>
    </lineage>
</organism>
<dbReference type="Proteomes" id="UP000460718">
    <property type="component" value="Unassembled WGS sequence"/>
</dbReference>
<feature type="region of interest" description="Disordered" evidence="1">
    <location>
        <begin position="163"/>
        <end position="187"/>
    </location>
</feature>
<accession>A0A6A3E2U2</accession>
<dbReference type="Proteomes" id="UP000440367">
    <property type="component" value="Unassembled WGS sequence"/>
</dbReference>
<evidence type="ECO:0000313" key="16">
    <source>
        <dbReference type="Proteomes" id="UP000476176"/>
    </source>
</evidence>
<dbReference type="Proteomes" id="UP000437068">
    <property type="component" value="Unassembled WGS sequence"/>
</dbReference>
<protein>
    <submittedName>
        <fullName evidence="2">Uncharacterized protein</fullName>
    </submittedName>
</protein>
<name>A0A6A3E2U2_9STRA</name>
<dbReference type="EMBL" id="QXGB01002047">
    <property type="protein sequence ID" value="KAE9182207.1"/>
    <property type="molecule type" value="Genomic_DNA"/>
</dbReference>
<evidence type="ECO:0000313" key="2">
    <source>
        <dbReference type="EMBL" id="KAE8927875.1"/>
    </source>
</evidence>
<evidence type="ECO:0000313" key="6">
    <source>
        <dbReference type="EMBL" id="KAE9182207.1"/>
    </source>
</evidence>
<dbReference type="EMBL" id="QXGE01001697">
    <property type="protein sequence ID" value="KAE9289346.1"/>
    <property type="molecule type" value="Genomic_DNA"/>
</dbReference>
<reference evidence="10 11" key="1">
    <citation type="submission" date="2018-08" db="EMBL/GenBank/DDBJ databases">
        <title>Genomic investigation of the strawberry pathogen Phytophthora fragariae indicates pathogenicity is determined by transcriptional variation in three key races.</title>
        <authorList>
            <person name="Adams T.M."/>
            <person name="Armitage A.D."/>
            <person name="Sobczyk M.K."/>
            <person name="Bates H.J."/>
            <person name="Dunwell J.M."/>
            <person name="Nellist C.F."/>
            <person name="Harrison R.J."/>
        </authorList>
    </citation>
    <scope>NUCLEOTIDE SEQUENCE [LARGE SCALE GENOMIC DNA]</scope>
    <source>
        <strain evidence="9 12">A4</strain>
        <strain evidence="8 13">BC-1</strain>
        <strain evidence="7 16">BC-23</strain>
        <strain evidence="6 11">NOV-27</strain>
        <strain evidence="5 14">NOV-5</strain>
        <strain evidence="2 10">NOV-9</strain>
        <strain evidence="4 17">ONT-3</strain>
        <strain evidence="3 15">SCRP245</strain>
    </source>
</reference>
<evidence type="ECO:0000313" key="14">
    <source>
        <dbReference type="Proteomes" id="UP000440732"/>
    </source>
</evidence>
<dbReference type="EMBL" id="QXGC01002016">
    <property type="protein sequence ID" value="KAE9192135.1"/>
    <property type="molecule type" value="Genomic_DNA"/>
</dbReference>
<comment type="caution">
    <text evidence="2">The sequence shown here is derived from an EMBL/GenBank/DDBJ whole genome shotgun (WGS) entry which is preliminary data.</text>
</comment>
<evidence type="ECO:0000313" key="12">
    <source>
        <dbReference type="Proteomes" id="UP000437068"/>
    </source>
</evidence>
<evidence type="ECO:0000313" key="9">
    <source>
        <dbReference type="EMBL" id="KAE9289346.1"/>
    </source>
</evidence>
<dbReference type="Proteomes" id="UP000488956">
    <property type="component" value="Unassembled WGS sequence"/>
</dbReference>